<keyword evidence="2" id="KW-1185">Reference proteome</keyword>
<protein>
    <submittedName>
        <fullName evidence="1">Uncharacterized protein</fullName>
    </submittedName>
</protein>
<proteinExistence type="predicted"/>
<name>A0A9W4UDQ5_9PLEO</name>
<gene>
    <name evidence="1" type="ORF">PDIGIT_LOCUS7144</name>
</gene>
<accession>A0A9W4UDQ5</accession>
<dbReference type="AlphaFoldDB" id="A0A9W4UDQ5"/>
<dbReference type="Proteomes" id="UP001152607">
    <property type="component" value="Unassembled WGS sequence"/>
</dbReference>
<sequence>MKKILILGSIMNMTSCSASLRSWEEESVESHTLSLAHFAPPFAHLQLAVFASPLARCLL</sequence>
<reference evidence="1" key="1">
    <citation type="submission" date="2023-01" db="EMBL/GenBank/DDBJ databases">
        <authorList>
            <person name="Van Ghelder C."/>
            <person name="Rancurel C."/>
        </authorList>
    </citation>
    <scope>NUCLEOTIDE SEQUENCE</scope>
    <source>
        <strain evidence="1">CNCM I-4278</strain>
    </source>
</reference>
<comment type="caution">
    <text evidence="1">The sequence shown here is derived from an EMBL/GenBank/DDBJ whole genome shotgun (WGS) entry which is preliminary data.</text>
</comment>
<organism evidence="1 2">
    <name type="scientific">Periconia digitata</name>
    <dbReference type="NCBI Taxonomy" id="1303443"/>
    <lineage>
        <taxon>Eukaryota</taxon>
        <taxon>Fungi</taxon>
        <taxon>Dikarya</taxon>
        <taxon>Ascomycota</taxon>
        <taxon>Pezizomycotina</taxon>
        <taxon>Dothideomycetes</taxon>
        <taxon>Pleosporomycetidae</taxon>
        <taxon>Pleosporales</taxon>
        <taxon>Massarineae</taxon>
        <taxon>Periconiaceae</taxon>
        <taxon>Periconia</taxon>
    </lineage>
</organism>
<dbReference type="EMBL" id="CAOQHR010000004">
    <property type="protein sequence ID" value="CAI6334090.1"/>
    <property type="molecule type" value="Genomic_DNA"/>
</dbReference>
<evidence type="ECO:0000313" key="1">
    <source>
        <dbReference type="EMBL" id="CAI6334090.1"/>
    </source>
</evidence>
<evidence type="ECO:0000313" key="2">
    <source>
        <dbReference type="Proteomes" id="UP001152607"/>
    </source>
</evidence>